<feature type="domain" description="Myb/SANT-like DNA-binding" evidence="2">
    <location>
        <begin position="19"/>
        <end position="109"/>
    </location>
</feature>
<organism evidence="3 4">
    <name type="scientific">Characodon lateralis</name>
    <dbReference type="NCBI Taxonomy" id="208331"/>
    <lineage>
        <taxon>Eukaryota</taxon>
        <taxon>Metazoa</taxon>
        <taxon>Chordata</taxon>
        <taxon>Craniata</taxon>
        <taxon>Vertebrata</taxon>
        <taxon>Euteleostomi</taxon>
        <taxon>Actinopterygii</taxon>
        <taxon>Neopterygii</taxon>
        <taxon>Teleostei</taxon>
        <taxon>Neoteleostei</taxon>
        <taxon>Acanthomorphata</taxon>
        <taxon>Ovalentaria</taxon>
        <taxon>Atherinomorphae</taxon>
        <taxon>Cyprinodontiformes</taxon>
        <taxon>Goodeidae</taxon>
        <taxon>Characodon</taxon>
    </lineage>
</organism>
<protein>
    <recommendedName>
        <fullName evidence="2">Myb/SANT-like DNA-binding domain-containing protein</fullName>
    </recommendedName>
</protein>
<keyword evidence="4" id="KW-1185">Reference proteome</keyword>
<dbReference type="EMBL" id="JAHUTJ010060193">
    <property type="protein sequence ID" value="MED6288268.1"/>
    <property type="molecule type" value="Genomic_DNA"/>
</dbReference>
<evidence type="ECO:0000313" key="4">
    <source>
        <dbReference type="Proteomes" id="UP001352852"/>
    </source>
</evidence>
<gene>
    <name evidence="3" type="ORF">CHARACLAT_024927</name>
</gene>
<dbReference type="Gene3D" id="1.10.10.60">
    <property type="entry name" value="Homeodomain-like"/>
    <property type="match status" value="1"/>
</dbReference>
<proteinExistence type="predicted"/>
<dbReference type="Proteomes" id="UP001352852">
    <property type="component" value="Unassembled WGS sequence"/>
</dbReference>
<dbReference type="InterPro" id="IPR044822">
    <property type="entry name" value="Myb_DNA-bind_4"/>
</dbReference>
<evidence type="ECO:0000259" key="2">
    <source>
        <dbReference type="Pfam" id="PF13837"/>
    </source>
</evidence>
<comment type="caution">
    <text evidence="3">The sequence shown here is derived from an EMBL/GenBank/DDBJ whole genome shotgun (WGS) entry which is preliminary data.</text>
</comment>
<reference evidence="3 4" key="1">
    <citation type="submission" date="2021-06" db="EMBL/GenBank/DDBJ databases">
        <authorList>
            <person name="Palmer J.M."/>
        </authorList>
    </citation>
    <scope>NUCLEOTIDE SEQUENCE [LARGE SCALE GENOMIC DNA]</scope>
    <source>
        <strain evidence="3 4">CL_MEX2019</strain>
        <tissue evidence="3">Muscle</tissue>
    </source>
</reference>
<evidence type="ECO:0000313" key="3">
    <source>
        <dbReference type="EMBL" id="MED6288268.1"/>
    </source>
</evidence>
<evidence type="ECO:0000256" key="1">
    <source>
        <dbReference type="SAM" id="MobiDB-lite"/>
    </source>
</evidence>
<feature type="region of interest" description="Disordered" evidence="1">
    <location>
        <begin position="153"/>
        <end position="194"/>
    </location>
</feature>
<name>A0ABU7EPQ3_9TELE</name>
<sequence length="215" mass="23656">MATSSNSAPAPVPKKCILKWTDEMTFNFIQFRSENDHLFTGHRNASTQGYNEIIKTMGLEGKVTPQQCKTNWENLKKKYKDLSLPKTGSGTDEGEVTAATWIFYAAMHEAIGQKPTVNPVSLYSSGPSSVVVSPSQTEDDKEEHTATLLAVGSVNSEVSSPESSASPPPKRKRKSDKSAVEALGNGVKTRRGGKKRLMTRTEPGWTIHRDKWIKC</sequence>
<dbReference type="Pfam" id="PF13837">
    <property type="entry name" value="Myb_DNA-bind_4"/>
    <property type="match status" value="1"/>
</dbReference>
<feature type="compositionally biased region" description="Low complexity" evidence="1">
    <location>
        <begin position="153"/>
        <end position="165"/>
    </location>
</feature>
<accession>A0ABU7EPQ3</accession>